<accession>A0A7J5TW82</accession>
<feature type="compositionally biased region" description="Polar residues" evidence="1">
    <location>
        <begin position="30"/>
        <end position="45"/>
    </location>
</feature>
<organism evidence="2 3">
    <name type="scientific">Rudanella paleaurantiibacter</name>
    <dbReference type="NCBI Taxonomy" id="2614655"/>
    <lineage>
        <taxon>Bacteria</taxon>
        <taxon>Pseudomonadati</taxon>
        <taxon>Bacteroidota</taxon>
        <taxon>Cytophagia</taxon>
        <taxon>Cytophagales</taxon>
        <taxon>Cytophagaceae</taxon>
        <taxon>Rudanella</taxon>
    </lineage>
</organism>
<evidence type="ECO:0000313" key="3">
    <source>
        <dbReference type="Proteomes" id="UP000488299"/>
    </source>
</evidence>
<dbReference type="EMBL" id="WELI01000007">
    <property type="protein sequence ID" value="KAB7728697.1"/>
    <property type="molecule type" value="Genomic_DNA"/>
</dbReference>
<proteinExistence type="predicted"/>
<feature type="region of interest" description="Disordered" evidence="1">
    <location>
        <begin position="1"/>
        <end position="62"/>
    </location>
</feature>
<dbReference type="AlphaFoldDB" id="A0A7J5TW82"/>
<protein>
    <submittedName>
        <fullName evidence="2">Uncharacterized protein</fullName>
    </submittedName>
</protein>
<reference evidence="2 3" key="1">
    <citation type="submission" date="2019-10" db="EMBL/GenBank/DDBJ databases">
        <title>Rudanella paleaurantiibacter sp. nov., isolated from sludge.</title>
        <authorList>
            <person name="Xu S.Q."/>
        </authorList>
    </citation>
    <scope>NUCLEOTIDE SEQUENCE [LARGE SCALE GENOMIC DNA]</scope>
    <source>
        <strain evidence="2 3">HX-22-17</strain>
    </source>
</reference>
<evidence type="ECO:0000256" key="1">
    <source>
        <dbReference type="SAM" id="MobiDB-lite"/>
    </source>
</evidence>
<gene>
    <name evidence="2" type="ORF">F5984_17855</name>
</gene>
<dbReference type="Proteomes" id="UP000488299">
    <property type="component" value="Unassembled WGS sequence"/>
</dbReference>
<comment type="caution">
    <text evidence="2">The sequence shown here is derived from an EMBL/GenBank/DDBJ whole genome shotgun (WGS) entry which is preliminary data.</text>
</comment>
<evidence type="ECO:0000313" key="2">
    <source>
        <dbReference type="EMBL" id="KAB7728697.1"/>
    </source>
</evidence>
<keyword evidence="3" id="KW-1185">Reference proteome</keyword>
<feature type="compositionally biased region" description="Polar residues" evidence="1">
    <location>
        <begin position="1"/>
        <end position="14"/>
    </location>
</feature>
<sequence>MNEQADAPQISSIDLDNLGEALGNKGMDGETTQAETIGSINSAGDSANDAEKMTPDEANEQA</sequence>
<dbReference type="RefSeq" id="WP_152125590.1">
    <property type="nucleotide sequence ID" value="NZ_WELI01000007.1"/>
</dbReference>
<name>A0A7J5TW82_9BACT</name>